<gene>
    <name evidence="3" type="ORF">FRX48_01849</name>
</gene>
<evidence type="ECO:0000256" key="1">
    <source>
        <dbReference type="SAM" id="MobiDB-lite"/>
    </source>
</evidence>
<comment type="caution">
    <text evidence="3">The sequence shown here is derived from an EMBL/GenBank/DDBJ whole genome shotgun (WGS) entry which is preliminary data.</text>
</comment>
<evidence type="ECO:0000259" key="2">
    <source>
        <dbReference type="Pfam" id="PF25597"/>
    </source>
</evidence>
<feature type="region of interest" description="Disordered" evidence="1">
    <location>
        <begin position="34"/>
        <end position="64"/>
    </location>
</feature>
<dbReference type="AlphaFoldDB" id="A0A5M8Q086"/>
<evidence type="ECO:0000313" key="4">
    <source>
        <dbReference type="Proteomes" id="UP000324767"/>
    </source>
</evidence>
<reference evidence="3 4" key="1">
    <citation type="submission" date="2019-09" db="EMBL/GenBank/DDBJ databases">
        <title>The hologenome of the rock-dwelling lichen Lasallia pustulata.</title>
        <authorList>
            <person name="Greshake Tzovaras B."/>
            <person name="Segers F."/>
            <person name="Bicker A."/>
            <person name="Dal Grande F."/>
            <person name="Otte J."/>
            <person name="Hankeln T."/>
            <person name="Schmitt I."/>
            <person name="Ebersberger I."/>
        </authorList>
    </citation>
    <scope>NUCLEOTIDE SEQUENCE [LARGE SCALE GENOMIC DNA]</scope>
    <source>
        <strain evidence="3">A1-1</strain>
    </source>
</reference>
<feature type="compositionally biased region" description="Pro residues" evidence="1">
    <location>
        <begin position="166"/>
        <end position="176"/>
    </location>
</feature>
<dbReference type="EMBL" id="VXIT01000002">
    <property type="protein sequence ID" value="KAA6415097.1"/>
    <property type="molecule type" value="Genomic_DNA"/>
</dbReference>
<dbReference type="InterPro" id="IPR057670">
    <property type="entry name" value="SH3_retrovirus"/>
</dbReference>
<dbReference type="Proteomes" id="UP000324767">
    <property type="component" value="Unassembled WGS sequence"/>
</dbReference>
<feature type="domain" description="Retroviral polymerase SH3-like" evidence="2">
    <location>
        <begin position="1"/>
        <end position="33"/>
    </location>
</feature>
<accession>A0A5M8Q086</accession>
<feature type="region of interest" description="Disordered" evidence="1">
    <location>
        <begin position="97"/>
        <end position="186"/>
    </location>
</feature>
<feature type="compositionally biased region" description="Polar residues" evidence="1">
    <location>
        <begin position="98"/>
        <end position="112"/>
    </location>
</feature>
<dbReference type="Pfam" id="PF25597">
    <property type="entry name" value="SH3_retrovirus"/>
    <property type="match status" value="1"/>
</dbReference>
<sequence length="219" mass="24505">MIRYGEGHNQYRIYNPKNRAIFEHQDVKFHEGRNLIPVGDNGGNLTPVGDNSKDNQTEPESDLDTGHIQQELALLPNTLQGEDLSHITTFKRRFDHNSPASYEQPQNNNPESGSEGGITPINIEDDNESAPESAPKSAEESAEEEGENEEGEKEEEEENLALDPETTPPQESPPLGPRQSARNIGRELPNYYNLNRGTNMLRMVKALATKVLDEPITYK</sequence>
<organism evidence="3 4">
    <name type="scientific">Lasallia pustulata</name>
    <dbReference type="NCBI Taxonomy" id="136370"/>
    <lineage>
        <taxon>Eukaryota</taxon>
        <taxon>Fungi</taxon>
        <taxon>Dikarya</taxon>
        <taxon>Ascomycota</taxon>
        <taxon>Pezizomycotina</taxon>
        <taxon>Lecanoromycetes</taxon>
        <taxon>OSLEUM clade</taxon>
        <taxon>Umbilicariomycetidae</taxon>
        <taxon>Umbilicariales</taxon>
        <taxon>Umbilicariaceae</taxon>
        <taxon>Lasallia</taxon>
    </lineage>
</organism>
<name>A0A5M8Q086_9LECA</name>
<feature type="compositionally biased region" description="Acidic residues" evidence="1">
    <location>
        <begin position="140"/>
        <end position="160"/>
    </location>
</feature>
<evidence type="ECO:0000313" key="3">
    <source>
        <dbReference type="EMBL" id="KAA6415097.1"/>
    </source>
</evidence>
<proteinExistence type="predicted"/>
<protein>
    <recommendedName>
        <fullName evidence="2">Retroviral polymerase SH3-like domain-containing protein</fullName>
    </recommendedName>
</protein>